<evidence type="ECO:0000259" key="3">
    <source>
        <dbReference type="PROSITE" id="PS51462"/>
    </source>
</evidence>
<dbReference type="EMBL" id="JBHSGL010000005">
    <property type="protein sequence ID" value="MFC4712767.1"/>
    <property type="molecule type" value="Genomic_DNA"/>
</dbReference>
<dbReference type="InterPro" id="IPR000086">
    <property type="entry name" value="NUDIX_hydrolase_dom"/>
</dbReference>
<dbReference type="InterPro" id="IPR015797">
    <property type="entry name" value="NUDIX_hydrolase-like_dom_sf"/>
</dbReference>
<comment type="caution">
    <text evidence="4">The sequence shown here is derived from an EMBL/GenBank/DDBJ whole genome shotgun (WGS) entry which is preliminary data.</text>
</comment>
<evidence type="ECO:0000256" key="2">
    <source>
        <dbReference type="ARBA" id="ARBA00022801"/>
    </source>
</evidence>
<feature type="domain" description="Nudix hydrolase" evidence="3">
    <location>
        <begin position="28"/>
        <end position="157"/>
    </location>
</feature>
<proteinExistence type="predicted"/>
<reference evidence="5" key="1">
    <citation type="journal article" date="2019" name="Int. J. Syst. Evol. Microbiol.">
        <title>The Global Catalogue of Microorganisms (GCM) 10K type strain sequencing project: providing services to taxonomists for standard genome sequencing and annotation.</title>
        <authorList>
            <consortium name="The Broad Institute Genomics Platform"/>
            <consortium name="The Broad Institute Genome Sequencing Center for Infectious Disease"/>
            <person name="Wu L."/>
            <person name="Ma J."/>
        </authorList>
    </citation>
    <scope>NUCLEOTIDE SEQUENCE [LARGE SCALE GENOMIC DNA]</scope>
    <source>
        <strain evidence="5">CGMCC 1.12151</strain>
    </source>
</reference>
<dbReference type="RefSeq" id="WP_377278179.1">
    <property type="nucleotide sequence ID" value="NZ_JBHSGL010000005.1"/>
</dbReference>
<accession>A0ABV9MA94</accession>
<comment type="cofactor">
    <cofactor evidence="1">
        <name>Mg(2+)</name>
        <dbReference type="ChEBI" id="CHEBI:18420"/>
    </cofactor>
</comment>
<sequence length="173" mass="19390">MEIWDLVDSSRKPIGKQHIRGNDTLAGEYHLVVEIITLNADGRILLTQRDAQKTHPLLWEGTGGSVTAGESSLIGAVRELEEETGLRAMPEELHLLGEIQGGNYFMDSYVWKCREPIDPDALKLQADEVCAAKLVSWRELEKMNQQGLIVPSVWKRLGIYYNQIASFAKEAAK</sequence>
<dbReference type="PANTHER" id="PTHR43046:SF14">
    <property type="entry name" value="MUTT_NUDIX FAMILY PROTEIN"/>
    <property type="match status" value="1"/>
</dbReference>
<dbReference type="Proteomes" id="UP001595932">
    <property type="component" value="Unassembled WGS sequence"/>
</dbReference>
<keyword evidence="5" id="KW-1185">Reference proteome</keyword>
<dbReference type="PROSITE" id="PS51462">
    <property type="entry name" value="NUDIX"/>
    <property type="match status" value="1"/>
</dbReference>
<dbReference type="Gene3D" id="3.90.79.10">
    <property type="entry name" value="Nucleoside Triphosphate Pyrophosphohydrolase"/>
    <property type="match status" value="1"/>
</dbReference>
<dbReference type="PANTHER" id="PTHR43046">
    <property type="entry name" value="GDP-MANNOSE MANNOSYL HYDROLASE"/>
    <property type="match status" value="1"/>
</dbReference>
<evidence type="ECO:0000313" key="5">
    <source>
        <dbReference type="Proteomes" id="UP001595932"/>
    </source>
</evidence>
<keyword evidence="2" id="KW-0378">Hydrolase</keyword>
<dbReference type="InterPro" id="IPR020084">
    <property type="entry name" value="NUDIX_hydrolase_CS"/>
</dbReference>
<dbReference type="Pfam" id="PF00293">
    <property type="entry name" value="NUDIX"/>
    <property type="match status" value="1"/>
</dbReference>
<evidence type="ECO:0000256" key="1">
    <source>
        <dbReference type="ARBA" id="ARBA00001946"/>
    </source>
</evidence>
<gene>
    <name evidence="4" type="ORF">ACFO5U_07855</name>
</gene>
<name>A0ABV9MA94_9BACL</name>
<dbReference type="CDD" id="cd04693">
    <property type="entry name" value="NUDIX_Hydrolase"/>
    <property type="match status" value="1"/>
</dbReference>
<evidence type="ECO:0000313" key="4">
    <source>
        <dbReference type="EMBL" id="MFC4712767.1"/>
    </source>
</evidence>
<dbReference type="SUPFAM" id="SSF55811">
    <property type="entry name" value="Nudix"/>
    <property type="match status" value="1"/>
</dbReference>
<protein>
    <submittedName>
        <fullName evidence="4">NUDIX domain-containing protein</fullName>
    </submittedName>
</protein>
<dbReference type="PROSITE" id="PS00893">
    <property type="entry name" value="NUDIX_BOX"/>
    <property type="match status" value="1"/>
</dbReference>
<organism evidence="4 5">
    <name type="scientific">Planococcus dechangensis</name>
    <dbReference type="NCBI Taxonomy" id="1176255"/>
    <lineage>
        <taxon>Bacteria</taxon>
        <taxon>Bacillati</taxon>
        <taxon>Bacillota</taxon>
        <taxon>Bacilli</taxon>
        <taxon>Bacillales</taxon>
        <taxon>Caryophanaceae</taxon>
        <taxon>Planococcus</taxon>
    </lineage>
</organism>